<organism evidence="9 10">
    <name type="scientific">Agrilactobacillus composti DSM 18527 = JCM 14202</name>
    <dbReference type="NCBI Taxonomy" id="1423734"/>
    <lineage>
        <taxon>Bacteria</taxon>
        <taxon>Bacillati</taxon>
        <taxon>Bacillota</taxon>
        <taxon>Bacilli</taxon>
        <taxon>Lactobacillales</taxon>
        <taxon>Lactobacillaceae</taxon>
        <taxon>Agrilactobacillus</taxon>
    </lineage>
</organism>
<dbReference type="Pfam" id="PF00213">
    <property type="entry name" value="OSCP"/>
    <property type="match status" value="1"/>
</dbReference>
<dbReference type="GO" id="GO:0045259">
    <property type="term" value="C:proton-transporting ATP synthase complex"/>
    <property type="evidence" value="ECO:0007669"/>
    <property type="project" value="UniProtKB-KW"/>
</dbReference>
<comment type="function">
    <text evidence="8">F(1)F(0) ATP synthase produces ATP from ADP in the presence of a proton or sodium gradient. F-type ATPases consist of two structural domains, F(1) containing the extramembraneous catalytic core and F(0) containing the membrane proton channel, linked together by a central stalk and a peripheral stalk. During catalysis, ATP synthesis in the catalytic domain of F(1) is coupled via a rotary mechanism of the central stalk subunits to proton translocation.</text>
</comment>
<evidence type="ECO:0000256" key="5">
    <source>
        <dbReference type="ARBA" id="ARBA00023136"/>
    </source>
</evidence>
<dbReference type="eggNOG" id="COG0712">
    <property type="taxonomic scope" value="Bacteria"/>
</dbReference>
<dbReference type="Gene3D" id="1.10.520.20">
    <property type="entry name" value="N-terminal domain of the delta subunit of the F1F0-ATP synthase"/>
    <property type="match status" value="1"/>
</dbReference>
<evidence type="ECO:0000256" key="8">
    <source>
        <dbReference type="HAMAP-Rule" id="MF_01416"/>
    </source>
</evidence>
<dbReference type="GO" id="GO:0046933">
    <property type="term" value="F:proton-transporting ATP synthase activity, rotational mechanism"/>
    <property type="evidence" value="ECO:0007669"/>
    <property type="project" value="UniProtKB-UniRule"/>
</dbReference>
<dbReference type="HAMAP" id="MF_01416">
    <property type="entry name" value="ATP_synth_delta_bact"/>
    <property type="match status" value="1"/>
</dbReference>
<keyword evidence="8" id="KW-1003">Cell membrane</keyword>
<accession>X0PF91</accession>
<evidence type="ECO:0000256" key="7">
    <source>
        <dbReference type="ARBA" id="ARBA00023310"/>
    </source>
</evidence>
<comment type="function">
    <text evidence="8">This protein is part of the stalk that links CF(0) to CF(1). It either transmits conformational changes from CF(0) to CF(1) or is implicated in proton conduction.</text>
</comment>
<dbReference type="PATRIC" id="fig|1423734.3.peg.2617"/>
<evidence type="ECO:0000256" key="1">
    <source>
        <dbReference type="ARBA" id="ARBA00004370"/>
    </source>
</evidence>
<comment type="similarity">
    <text evidence="8">Belongs to the ATPase delta chain family.</text>
</comment>
<dbReference type="RefSeq" id="WP_035453692.1">
    <property type="nucleotide sequence ID" value="NZ_AZGA01000002.1"/>
</dbReference>
<protein>
    <recommendedName>
        <fullName evidence="8">ATP synthase subunit delta</fullName>
    </recommendedName>
    <alternativeName>
        <fullName evidence="8">ATP synthase F(1) sector subunit delta</fullName>
    </alternativeName>
    <alternativeName>
        <fullName evidence="8">F-type ATPase subunit delta</fullName>
        <shortName evidence="8">F-ATPase subunit delta</shortName>
    </alternativeName>
</protein>
<evidence type="ECO:0000256" key="6">
    <source>
        <dbReference type="ARBA" id="ARBA00023196"/>
    </source>
</evidence>
<keyword evidence="2 8" id="KW-0813">Transport</keyword>
<dbReference type="InterPro" id="IPR000711">
    <property type="entry name" value="ATPase_OSCP/dsu"/>
</dbReference>
<gene>
    <name evidence="8" type="primary">atpH</name>
    <name evidence="9" type="ORF">FC83_GL002581</name>
</gene>
<dbReference type="NCBIfam" id="NF004401">
    <property type="entry name" value="PRK05758.2-1"/>
    <property type="match status" value="1"/>
</dbReference>
<dbReference type="SUPFAM" id="SSF47928">
    <property type="entry name" value="N-terminal domain of the delta subunit of the F1F0-ATP synthase"/>
    <property type="match status" value="1"/>
</dbReference>
<keyword evidence="6 8" id="KW-0139">CF(1)</keyword>
<dbReference type="STRING" id="1423734.FC83_GL002581"/>
<keyword evidence="5 8" id="KW-0472">Membrane</keyword>
<comment type="subcellular location">
    <subcellularLocation>
        <location evidence="8">Cell membrane</location>
        <topology evidence="8">Peripheral membrane protein</topology>
    </subcellularLocation>
    <subcellularLocation>
        <location evidence="1">Membrane</location>
    </subcellularLocation>
</comment>
<dbReference type="Proteomes" id="UP000051236">
    <property type="component" value="Unassembled WGS sequence"/>
</dbReference>
<evidence type="ECO:0000256" key="3">
    <source>
        <dbReference type="ARBA" id="ARBA00022781"/>
    </source>
</evidence>
<dbReference type="NCBIfam" id="TIGR01145">
    <property type="entry name" value="ATP_synt_delta"/>
    <property type="match status" value="1"/>
</dbReference>
<proteinExistence type="inferred from homology"/>
<dbReference type="PRINTS" id="PR00125">
    <property type="entry name" value="ATPASEDELTA"/>
</dbReference>
<evidence type="ECO:0000313" key="10">
    <source>
        <dbReference type="Proteomes" id="UP000051236"/>
    </source>
</evidence>
<keyword evidence="3 8" id="KW-0375">Hydrogen ion transport</keyword>
<evidence type="ECO:0000313" key="9">
    <source>
        <dbReference type="EMBL" id="KRM36706.1"/>
    </source>
</evidence>
<keyword evidence="10" id="KW-1185">Reference proteome</keyword>
<name>X0PF91_9LACO</name>
<dbReference type="GO" id="GO:0005886">
    <property type="term" value="C:plasma membrane"/>
    <property type="evidence" value="ECO:0007669"/>
    <property type="project" value="UniProtKB-SubCell"/>
</dbReference>
<dbReference type="OrthoDB" id="9786633at2"/>
<reference evidence="9 10" key="1">
    <citation type="journal article" date="2015" name="Genome Announc.">
        <title>Expanding the biotechnology potential of lactobacilli through comparative genomics of 213 strains and associated genera.</title>
        <authorList>
            <person name="Sun Z."/>
            <person name="Harris H.M."/>
            <person name="McCann A."/>
            <person name="Guo C."/>
            <person name="Argimon S."/>
            <person name="Zhang W."/>
            <person name="Yang X."/>
            <person name="Jeffery I.B."/>
            <person name="Cooney J.C."/>
            <person name="Kagawa T.F."/>
            <person name="Liu W."/>
            <person name="Song Y."/>
            <person name="Salvetti E."/>
            <person name="Wrobel A."/>
            <person name="Rasinkangas P."/>
            <person name="Parkhill J."/>
            <person name="Rea M.C."/>
            <person name="O'Sullivan O."/>
            <person name="Ritari J."/>
            <person name="Douillard F.P."/>
            <person name="Paul Ross R."/>
            <person name="Yang R."/>
            <person name="Briner A.E."/>
            <person name="Felis G.E."/>
            <person name="de Vos W.M."/>
            <person name="Barrangou R."/>
            <person name="Klaenhammer T.R."/>
            <person name="Caufield P.W."/>
            <person name="Cui Y."/>
            <person name="Zhang H."/>
            <person name="O'Toole P.W."/>
        </authorList>
    </citation>
    <scope>NUCLEOTIDE SEQUENCE [LARGE SCALE GENOMIC DNA]</scope>
    <source>
        <strain evidence="9 10">DSM 18527</strain>
    </source>
</reference>
<evidence type="ECO:0000256" key="2">
    <source>
        <dbReference type="ARBA" id="ARBA00022448"/>
    </source>
</evidence>
<keyword evidence="4 8" id="KW-0406">Ion transport</keyword>
<dbReference type="AlphaFoldDB" id="X0PF91"/>
<keyword evidence="7 8" id="KW-0066">ATP synthesis</keyword>
<sequence>MALDKFTIGRRYANALFELAESKQALDDTYQELLGIRQIFTENKDLGNVLTDMRLSLAEKKPIIDSLKQQFSPLMQTFLQMVFDYKRMNDILFMVDYFEAMYDKQNKIIRAEVTTAVALNAAQQEKLSAQIAQRFGASHVQITSTVDPDIIGGVIVHASDKVIDGSIKTRLTRIKALLLNR</sequence>
<dbReference type="InterPro" id="IPR020781">
    <property type="entry name" value="ATPase_OSCP/d_CS"/>
</dbReference>
<dbReference type="EMBL" id="AZGA01000002">
    <property type="protein sequence ID" value="KRM36706.1"/>
    <property type="molecule type" value="Genomic_DNA"/>
</dbReference>
<dbReference type="InterPro" id="IPR026015">
    <property type="entry name" value="ATP_synth_OSCP/delta_N_sf"/>
</dbReference>
<comment type="caution">
    <text evidence="9">The sequence shown here is derived from an EMBL/GenBank/DDBJ whole genome shotgun (WGS) entry which is preliminary data.</text>
</comment>
<evidence type="ECO:0000256" key="4">
    <source>
        <dbReference type="ARBA" id="ARBA00023065"/>
    </source>
</evidence>
<dbReference type="PANTHER" id="PTHR11910">
    <property type="entry name" value="ATP SYNTHASE DELTA CHAIN"/>
    <property type="match status" value="1"/>
</dbReference>
<dbReference type="PROSITE" id="PS00389">
    <property type="entry name" value="ATPASE_DELTA"/>
    <property type="match status" value="1"/>
</dbReference>